<dbReference type="InterPro" id="IPR002510">
    <property type="entry name" value="Metalloprtase-TldD/E_N"/>
</dbReference>
<dbReference type="Pfam" id="PF19289">
    <property type="entry name" value="PmbA_TldD_3rd"/>
    <property type="match status" value="1"/>
</dbReference>
<dbReference type="InterPro" id="IPR036059">
    <property type="entry name" value="TldD/PmbA_sf"/>
</dbReference>
<dbReference type="InterPro" id="IPR047657">
    <property type="entry name" value="PmbA"/>
</dbReference>
<organism evidence="6 7">
    <name type="scientific">Aliidongia dinghuensis</name>
    <dbReference type="NCBI Taxonomy" id="1867774"/>
    <lineage>
        <taxon>Bacteria</taxon>
        <taxon>Pseudomonadati</taxon>
        <taxon>Pseudomonadota</taxon>
        <taxon>Alphaproteobacteria</taxon>
        <taxon>Rhodospirillales</taxon>
        <taxon>Dongiaceae</taxon>
        <taxon>Aliidongia</taxon>
    </lineage>
</organism>
<evidence type="ECO:0000256" key="2">
    <source>
        <dbReference type="SAM" id="MobiDB-lite"/>
    </source>
</evidence>
<evidence type="ECO:0000256" key="1">
    <source>
        <dbReference type="ARBA" id="ARBA00005836"/>
    </source>
</evidence>
<evidence type="ECO:0000259" key="5">
    <source>
        <dbReference type="Pfam" id="PF19290"/>
    </source>
</evidence>
<evidence type="ECO:0000259" key="4">
    <source>
        <dbReference type="Pfam" id="PF19289"/>
    </source>
</evidence>
<evidence type="ECO:0000313" key="7">
    <source>
        <dbReference type="Proteomes" id="UP000646365"/>
    </source>
</evidence>
<accession>A0A8J2YU08</accession>
<protein>
    <submittedName>
        <fullName evidence="6">Modulator protein</fullName>
    </submittedName>
</protein>
<name>A0A8J2YU08_9PROT</name>
<feature type="domain" description="Metalloprotease TldD/E C-terminal" evidence="4">
    <location>
        <begin position="231"/>
        <end position="446"/>
    </location>
</feature>
<comment type="similarity">
    <text evidence="1">Belongs to the peptidase U62 family.</text>
</comment>
<feature type="region of interest" description="Disordered" evidence="2">
    <location>
        <begin position="330"/>
        <end position="351"/>
    </location>
</feature>
<comment type="caution">
    <text evidence="6">The sequence shown here is derived from an EMBL/GenBank/DDBJ whole genome shotgun (WGS) entry which is preliminary data.</text>
</comment>
<dbReference type="PANTHER" id="PTHR43421:SF1">
    <property type="entry name" value="METALLOPROTEASE PMBA"/>
    <property type="match status" value="1"/>
</dbReference>
<dbReference type="InterPro" id="IPR045569">
    <property type="entry name" value="Metalloprtase-TldD/E_C"/>
</dbReference>
<keyword evidence="7" id="KW-1185">Reference proteome</keyword>
<feature type="compositionally biased region" description="Polar residues" evidence="2">
    <location>
        <begin position="337"/>
        <end position="349"/>
    </location>
</feature>
<dbReference type="InterPro" id="IPR035068">
    <property type="entry name" value="TldD/PmbA_N"/>
</dbReference>
<dbReference type="Pfam" id="PF01523">
    <property type="entry name" value="PmbA_TldD_1st"/>
    <property type="match status" value="1"/>
</dbReference>
<evidence type="ECO:0000313" key="6">
    <source>
        <dbReference type="EMBL" id="GGF16159.1"/>
    </source>
</evidence>
<sequence>MTATDQALDLLTDLIARAKRAGADHADGVLFEGISIAHAQRLGEIEKLERSEGYDLGLRVLVGKRQAIVSSNDRSATALDALVERAIAMARVVPEDEFCGIAAPDEIARDWPKLDMVDPDEPATSVLIERAARAEAAARAVAGVTNSDGAEASWSMSRVALVASNGFAGGYAGSGHGVSVSVIAGTGDGMERESDWSSAVYGADLEDAELVGRRAGERAVRRVGARKMPTARVPVVYDPRVASGLIGHLAGAISGPSIARKTSFLKDKLGQQLFSSAINIIDDPHRQRGHRSKPFDGEGIANRRRALIENGVLTTWLLDLRSARQLGLKSTGHAARGTSSPPGPSTTNLYLEPGSLSPTALMADIESGLYITSLMGQGVNGVNGDYSRGASGFWIEKGEITFPVNEITVAGNLIEMFRNLTAANDLEFRGGTNAPTVRIDGMTVAGA</sequence>
<dbReference type="GO" id="GO:0008237">
    <property type="term" value="F:metallopeptidase activity"/>
    <property type="evidence" value="ECO:0007669"/>
    <property type="project" value="InterPro"/>
</dbReference>
<dbReference type="Proteomes" id="UP000646365">
    <property type="component" value="Unassembled WGS sequence"/>
</dbReference>
<dbReference type="Pfam" id="PF19290">
    <property type="entry name" value="PmbA_TldD_2nd"/>
    <property type="match status" value="1"/>
</dbReference>
<proteinExistence type="inferred from homology"/>
<dbReference type="GO" id="GO:0006508">
    <property type="term" value="P:proteolysis"/>
    <property type="evidence" value="ECO:0007669"/>
    <property type="project" value="InterPro"/>
</dbReference>
<gene>
    <name evidence="6" type="ORF">GCM10011611_22410</name>
</gene>
<dbReference type="RefSeq" id="WP_189045649.1">
    <property type="nucleotide sequence ID" value="NZ_BMJQ01000005.1"/>
</dbReference>
<dbReference type="EMBL" id="BMJQ01000005">
    <property type="protein sequence ID" value="GGF16159.1"/>
    <property type="molecule type" value="Genomic_DNA"/>
</dbReference>
<reference evidence="6" key="2">
    <citation type="submission" date="2020-09" db="EMBL/GenBank/DDBJ databases">
        <authorList>
            <person name="Sun Q."/>
            <person name="Zhou Y."/>
        </authorList>
    </citation>
    <scope>NUCLEOTIDE SEQUENCE</scope>
    <source>
        <strain evidence="6">CGMCC 1.15725</strain>
    </source>
</reference>
<dbReference type="GO" id="GO:0005829">
    <property type="term" value="C:cytosol"/>
    <property type="evidence" value="ECO:0007669"/>
    <property type="project" value="TreeGrafter"/>
</dbReference>
<dbReference type="AlphaFoldDB" id="A0A8J2YU08"/>
<dbReference type="SUPFAM" id="SSF111283">
    <property type="entry name" value="Putative modulator of DNA gyrase, PmbA/TldD"/>
    <property type="match status" value="1"/>
</dbReference>
<evidence type="ECO:0000259" key="3">
    <source>
        <dbReference type="Pfam" id="PF01523"/>
    </source>
</evidence>
<dbReference type="PANTHER" id="PTHR43421">
    <property type="entry name" value="METALLOPROTEASE PMBA"/>
    <property type="match status" value="1"/>
</dbReference>
<feature type="domain" description="Metalloprotease TldD/E central" evidence="5">
    <location>
        <begin position="118"/>
        <end position="222"/>
    </location>
</feature>
<reference evidence="6" key="1">
    <citation type="journal article" date="2014" name="Int. J. Syst. Evol. Microbiol.">
        <title>Complete genome sequence of Corynebacterium casei LMG S-19264T (=DSM 44701T), isolated from a smear-ripened cheese.</title>
        <authorList>
            <consortium name="US DOE Joint Genome Institute (JGI-PGF)"/>
            <person name="Walter F."/>
            <person name="Albersmeier A."/>
            <person name="Kalinowski J."/>
            <person name="Ruckert C."/>
        </authorList>
    </citation>
    <scope>NUCLEOTIDE SEQUENCE</scope>
    <source>
        <strain evidence="6">CGMCC 1.15725</strain>
    </source>
</reference>
<dbReference type="InterPro" id="IPR045570">
    <property type="entry name" value="Metalloprtase-TldD/E_cen_dom"/>
</dbReference>
<dbReference type="Gene3D" id="3.30.2290.10">
    <property type="entry name" value="PmbA/TldD superfamily"/>
    <property type="match status" value="1"/>
</dbReference>
<feature type="domain" description="Metalloprotease TldD/E N-terminal" evidence="3">
    <location>
        <begin position="41"/>
        <end position="90"/>
    </location>
</feature>